<proteinExistence type="inferred from homology"/>
<evidence type="ECO:0000313" key="4">
    <source>
        <dbReference type="Proteomes" id="UP001595817"/>
    </source>
</evidence>
<organism evidence="3 4">
    <name type="scientific">Chungangia koreensis</name>
    <dbReference type="NCBI Taxonomy" id="752657"/>
    <lineage>
        <taxon>Bacteria</taxon>
        <taxon>Bacillati</taxon>
        <taxon>Bacillota</taxon>
        <taxon>Bacilli</taxon>
        <taxon>Lactobacillales</taxon>
        <taxon>Chungangia</taxon>
    </lineage>
</organism>
<dbReference type="EMBL" id="JBHSEC010000005">
    <property type="protein sequence ID" value="MFC4409765.1"/>
    <property type="molecule type" value="Genomic_DNA"/>
</dbReference>
<keyword evidence="4" id="KW-1185">Reference proteome</keyword>
<sequence length="140" mass="16059">MSQIPEIKKTILLNAPIDKVWNAISTSKGMAEWWMPNTFEPILGKEFVLHAGPYGDSPCKVTELEPPYVVGFDWGKDWHLKMELREVDGKTEFTLIHSGWDPEKQTEFGQPHTIIRDHMDAGWENIVMNKLPSVIEQQNA</sequence>
<dbReference type="Pfam" id="PF08327">
    <property type="entry name" value="AHSA1"/>
    <property type="match status" value="1"/>
</dbReference>
<protein>
    <submittedName>
        <fullName evidence="3">SRPBCC domain-containing protein</fullName>
    </submittedName>
</protein>
<dbReference type="InterPro" id="IPR013538">
    <property type="entry name" value="ASHA1/2-like_C"/>
</dbReference>
<evidence type="ECO:0000256" key="1">
    <source>
        <dbReference type="ARBA" id="ARBA00006817"/>
    </source>
</evidence>
<dbReference type="Proteomes" id="UP001595817">
    <property type="component" value="Unassembled WGS sequence"/>
</dbReference>
<dbReference type="InterPro" id="IPR023393">
    <property type="entry name" value="START-like_dom_sf"/>
</dbReference>
<accession>A0ABV8X492</accession>
<name>A0ABV8X492_9LACT</name>
<dbReference type="CDD" id="cd07814">
    <property type="entry name" value="SRPBCC_CalC_Aha1-like"/>
    <property type="match status" value="1"/>
</dbReference>
<feature type="domain" description="Activator of Hsp90 ATPase homologue 1/2-like C-terminal" evidence="2">
    <location>
        <begin position="14"/>
        <end position="134"/>
    </location>
</feature>
<dbReference type="SUPFAM" id="SSF55961">
    <property type="entry name" value="Bet v1-like"/>
    <property type="match status" value="1"/>
</dbReference>
<comment type="caution">
    <text evidence="3">The sequence shown here is derived from an EMBL/GenBank/DDBJ whole genome shotgun (WGS) entry which is preliminary data.</text>
</comment>
<evidence type="ECO:0000259" key="2">
    <source>
        <dbReference type="Pfam" id="PF08327"/>
    </source>
</evidence>
<dbReference type="Gene3D" id="3.30.530.20">
    <property type="match status" value="1"/>
</dbReference>
<evidence type="ECO:0000313" key="3">
    <source>
        <dbReference type="EMBL" id="MFC4409765.1"/>
    </source>
</evidence>
<reference evidence="4" key="1">
    <citation type="journal article" date="2019" name="Int. J. Syst. Evol. Microbiol.">
        <title>The Global Catalogue of Microorganisms (GCM) 10K type strain sequencing project: providing services to taxonomists for standard genome sequencing and annotation.</title>
        <authorList>
            <consortium name="The Broad Institute Genomics Platform"/>
            <consortium name="The Broad Institute Genome Sequencing Center for Infectious Disease"/>
            <person name="Wu L."/>
            <person name="Ma J."/>
        </authorList>
    </citation>
    <scope>NUCLEOTIDE SEQUENCE [LARGE SCALE GENOMIC DNA]</scope>
    <source>
        <strain evidence="4">CCUG 59778</strain>
    </source>
</reference>
<gene>
    <name evidence="3" type="ORF">ACFOZY_04860</name>
</gene>
<dbReference type="RefSeq" id="WP_378152873.1">
    <property type="nucleotide sequence ID" value="NZ_JBHSEC010000005.1"/>
</dbReference>
<comment type="similarity">
    <text evidence="1">Belongs to the AHA1 family.</text>
</comment>